<dbReference type="InterPro" id="IPR003779">
    <property type="entry name" value="CMD-like"/>
</dbReference>
<dbReference type="Pfam" id="PF02627">
    <property type="entry name" value="CMD"/>
    <property type="match status" value="1"/>
</dbReference>
<keyword evidence="3" id="KW-1185">Reference proteome</keyword>
<evidence type="ECO:0000313" key="3">
    <source>
        <dbReference type="Proteomes" id="UP000664357"/>
    </source>
</evidence>
<sequence length="79" mass="8822">MEKVTAGKEQLGDFAPQFAAFNDDILFGKVWAREKELAARDRSIVTVTALIAGANFEQLPFHLQKAKDNGVTKEEMVRL</sequence>
<dbReference type="InterPro" id="IPR052512">
    <property type="entry name" value="4CMD/NDH-1_regulator"/>
</dbReference>
<name>A0ABV0EPG6_9ENTE</name>
<evidence type="ECO:0000313" key="2">
    <source>
        <dbReference type="EMBL" id="MEO1770522.1"/>
    </source>
</evidence>
<dbReference type="Proteomes" id="UP000664357">
    <property type="component" value="Unassembled WGS sequence"/>
</dbReference>
<dbReference type="Gene3D" id="1.20.1290.10">
    <property type="entry name" value="AhpD-like"/>
    <property type="match status" value="1"/>
</dbReference>
<feature type="domain" description="Carboxymuconolactone decarboxylase-like" evidence="1">
    <location>
        <begin position="16"/>
        <end position="77"/>
    </location>
</feature>
<dbReference type="EMBL" id="JAFREL020000002">
    <property type="protein sequence ID" value="MEO1770522.1"/>
    <property type="molecule type" value="Genomic_DNA"/>
</dbReference>
<reference evidence="2 3" key="1">
    <citation type="submission" date="2024-02" db="EMBL/GenBank/DDBJ databases">
        <title>The Genome Sequence of Enterococcus sp. DIV0159.</title>
        <authorList>
            <person name="Earl A."/>
            <person name="Manson A."/>
            <person name="Gilmore M."/>
            <person name="Sanders J."/>
            <person name="Shea T."/>
            <person name="Howe W."/>
            <person name="Livny J."/>
            <person name="Cuomo C."/>
            <person name="Neafsey D."/>
            <person name="Birren B."/>
        </authorList>
    </citation>
    <scope>NUCLEOTIDE SEQUENCE [LARGE SCALE GENOMIC DNA]</scope>
    <source>
        <strain evidence="2 3">665A</strain>
    </source>
</reference>
<dbReference type="PANTHER" id="PTHR33570">
    <property type="entry name" value="4-CARBOXYMUCONOLACTONE DECARBOXYLASE FAMILY PROTEIN"/>
    <property type="match status" value="1"/>
</dbReference>
<dbReference type="InterPro" id="IPR029032">
    <property type="entry name" value="AhpD-like"/>
</dbReference>
<gene>
    <name evidence="2" type="ORF">JZO67_002475</name>
</gene>
<organism evidence="2 3">
    <name type="scientific">Candidatus Enterococcus ferrettii</name>
    <dbReference type="NCBI Taxonomy" id="2815324"/>
    <lineage>
        <taxon>Bacteria</taxon>
        <taxon>Bacillati</taxon>
        <taxon>Bacillota</taxon>
        <taxon>Bacilli</taxon>
        <taxon>Lactobacillales</taxon>
        <taxon>Enterococcaceae</taxon>
        <taxon>Enterococcus</taxon>
    </lineage>
</organism>
<evidence type="ECO:0000259" key="1">
    <source>
        <dbReference type="Pfam" id="PF02627"/>
    </source>
</evidence>
<protein>
    <submittedName>
        <fullName evidence="2">4-carboxymuconolactone decarboxylase</fullName>
    </submittedName>
</protein>
<proteinExistence type="predicted"/>
<dbReference type="SUPFAM" id="SSF69118">
    <property type="entry name" value="AhpD-like"/>
    <property type="match status" value="1"/>
</dbReference>
<dbReference type="PANTHER" id="PTHR33570:SF9">
    <property type="entry name" value="BLL4600 PROTEIN"/>
    <property type="match status" value="1"/>
</dbReference>
<comment type="caution">
    <text evidence="2">The sequence shown here is derived from an EMBL/GenBank/DDBJ whole genome shotgun (WGS) entry which is preliminary data.</text>
</comment>
<accession>A0ABV0EPG6</accession>